<evidence type="ECO:0000313" key="1">
    <source>
        <dbReference type="EMBL" id="SMP26794.1"/>
    </source>
</evidence>
<dbReference type="AlphaFoldDB" id="A0AA45WQQ1"/>
<dbReference type="EMBL" id="FXTU01000005">
    <property type="protein sequence ID" value="SMP26794.1"/>
    <property type="molecule type" value="Genomic_DNA"/>
</dbReference>
<organism evidence="1 2">
    <name type="scientific">Laceyella tengchongensis</name>
    <dbReference type="NCBI Taxonomy" id="574699"/>
    <lineage>
        <taxon>Bacteria</taxon>
        <taxon>Bacillati</taxon>
        <taxon>Bacillota</taxon>
        <taxon>Bacilli</taxon>
        <taxon>Bacillales</taxon>
        <taxon>Thermoactinomycetaceae</taxon>
        <taxon>Laceyella</taxon>
    </lineage>
</organism>
<sequence length="48" mass="5296">MGTVTLTARQTAGAMATREAITPFSFSIHMRTATQIDEARLQTAKQRE</sequence>
<gene>
    <name evidence="1" type="ORF">SAMN06265361_105206</name>
</gene>
<name>A0AA45WQQ1_9BACL</name>
<evidence type="ECO:0000313" key="2">
    <source>
        <dbReference type="Proteomes" id="UP001157946"/>
    </source>
</evidence>
<proteinExistence type="predicted"/>
<comment type="caution">
    <text evidence="1">The sequence shown here is derived from an EMBL/GenBank/DDBJ whole genome shotgun (WGS) entry which is preliminary data.</text>
</comment>
<dbReference type="Proteomes" id="UP001157946">
    <property type="component" value="Unassembled WGS sequence"/>
</dbReference>
<keyword evidence="2" id="KW-1185">Reference proteome</keyword>
<reference evidence="1" key="1">
    <citation type="submission" date="2017-05" db="EMBL/GenBank/DDBJ databases">
        <authorList>
            <person name="Varghese N."/>
            <person name="Submissions S."/>
        </authorList>
    </citation>
    <scope>NUCLEOTIDE SEQUENCE</scope>
    <source>
        <strain evidence="1">DSM 45262</strain>
    </source>
</reference>
<protein>
    <submittedName>
        <fullName evidence="1">Uncharacterized protein</fullName>
    </submittedName>
</protein>
<accession>A0AA45WQQ1</accession>